<protein>
    <recommendedName>
        <fullName evidence="3">Cytochrome c oxidase assembly factor 5</fullName>
    </recommendedName>
</protein>
<sequence>MQFVLVSGVKDEIDKTPKPVQQRSVSKMFSIEDNEGEKKPRKRACDGLRTRLKECLILSDCVQKGGKTPKECLNLKGDPSVPNECQLLRTAFYDCKRSLIDMRARFRGRKGE</sequence>
<dbReference type="InterPro" id="IPR018793">
    <property type="entry name" value="Cyt_c_oxidase_assmbl_Pet191"/>
</dbReference>
<evidence type="ECO:0000313" key="6">
    <source>
        <dbReference type="Proteomes" id="UP001634394"/>
    </source>
</evidence>
<dbReference type="Pfam" id="PF10203">
    <property type="entry name" value="Pet191_N"/>
    <property type="match status" value="1"/>
</dbReference>
<name>A0ABD3X1T9_SINWO</name>
<dbReference type="AlphaFoldDB" id="A0ABD3X1T9"/>
<dbReference type="PANTHER" id="PTHR28627">
    <property type="entry name" value="CYTOCHROME C OXIDASE ASSEMBLY FACTOR 5"/>
    <property type="match status" value="1"/>
</dbReference>
<proteinExistence type="inferred from homology"/>
<accession>A0ABD3X1T9</accession>
<evidence type="ECO:0000256" key="3">
    <source>
        <dbReference type="ARBA" id="ARBA00021904"/>
    </source>
</evidence>
<evidence type="ECO:0000256" key="1">
    <source>
        <dbReference type="ARBA" id="ARBA00003186"/>
    </source>
</evidence>
<organism evidence="5 6">
    <name type="scientific">Sinanodonta woodiana</name>
    <name type="common">Chinese pond mussel</name>
    <name type="synonym">Anodonta woodiana</name>
    <dbReference type="NCBI Taxonomy" id="1069815"/>
    <lineage>
        <taxon>Eukaryota</taxon>
        <taxon>Metazoa</taxon>
        <taxon>Spiralia</taxon>
        <taxon>Lophotrochozoa</taxon>
        <taxon>Mollusca</taxon>
        <taxon>Bivalvia</taxon>
        <taxon>Autobranchia</taxon>
        <taxon>Heteroconchia</taxon>
        <taxon>Palaeoheterodonta</taxon>
        <taxon>Unionida</taxon>
        <taxon>Unionoidea</taxon>
        <taxon>Unionidae</taxon>
        <taxon>Unioninae</taxon>
        <taxon>Sinanodonta</taxon>
    </lineage>
</organism>
<dbReference type="Proteomes" id="UP001634394">
    <property type="component" value="Unassembled WGS sequence"/>
</dbReference>
<reference evidence="5 6" key="1">
    <citation type="submission" date="2024-11" db="EMBL/GenBank/DDBJ databases">
        <title>Chromosome-level genome assembly of the freshwater bivalve Anodonta woodiana.</title>
        <authorList>
            <person name="Chen X."/>
        </authorList>
    </citation>
    <scope>NUCLEOTIDE SEQUENCE [LARGE SCALE GENOMIC DNA]</scope>
    <source>
        <strain evidence="5">MN2024</strain>
        <tissue evidence="5">Gills</tissue>
    </source>
</reference>
<keyword evidence="4" id="KW-1015">Disulfide bond</keyword>
<evidence type="ECO:0000256" key="4">
    <source>
        <dbReference type="ARBA" id="ARBA00023157"/>
    </source>
</evidence>
<evidence type="ECO:0000256" key="2">
    <source>
        <dbReference type="ARBA" id="ARBA00007785"/>
    </source>
</evidence>
<comment type="caution">
    <text evidence="5">The sequence shown here is derived from an EMBL/GenBank/DDBJ whole genome shotgun (WGS) entry which is preliminary data.</text>
</comment>
<dbReference type="PANTHER" id="PTHR28627:SF1">
    <property type="entry name" value="CYTOCHROME C OXIDASE ASSEMBLY FACTOR 5"/>
    <property type="match status" value="1"/>
</dbReference>
<gene>
    <name evidence="5" type="ORF">ACJMK2_032467</name>
</gene>
<comment type="function">
    <text evidence="1">Involved in an early step of the mitochondrial complex IV assembly process.</text>
</comment>
<keyword evidence="6" id="KW-1185">Reference proteome</keyword>
<evidence type="ECO:0000313" key="5">
    <source>
        <dbReference type="EMBL" id="KAL3880209.1"/>
    </source>
</evidence>
<dbReference type="EMBL" id="JBJQND010000004">
    <property type="protein sequence ID" value="KAL3880209.1"/>
    <property type="molecule type" value="Genomic_DNA"/>
</dbReference>
<comment type="similarity">
    <text evidence="2">Belongs to the PET191 family.</text>
</comment>